<dbReference type="PANTHER" id="PTHR46564:SF1">
    <property type="entry name" value="TRANSPOSASE"/>
    <property type="match status" value="1"/>
</dbReference>
<dbReference type="Pfam" id="PF13358">
    <property type="entry name" value="DDE_3"/>
    <property type="match status" value="1"/>
</dbReference>
<evidence type="ECO:0000259" key="2">
    <source>
        <dbReference type="Pfam" id="PF13592"/>
    </source>
</evidence>
<dbReference type="InterPro" id="IPR036397">
    <property type="entry name" value="RNaseH_sf"/>
</dbReference>
<protein>
    <submittedName>
        <fullName evidence="3">Mobile element protein</fullName>
    </submittedName>
</protein>
<gene>
    <name evidence="3" type="ORF">HELGO_WM14814</name>
</gene>
<evidence type="ECO:0000313" key="3">
    <source>
        <dbReference type="EMBL" id="CAA6807498.1"/>
    </source>
</evidence>
<dbReference type="Pfam" id="PF13592">
    <property type="entry name" value="HTH_33"/>
    <property type="match status" value="1"/>
</dbReference>
<dbReference type="InterPro" id="IPR025959">
    <property type="entry name" value="Winged_HTH_dom"/>
</dbReference>
<dbReference type="InterPro" id="IPR038717">
    <property type="entry name" value="Tc1-like_DDE_dom"/>
</dbReference>
<organism evidence="3">
    <name type="scientific">uncultured Campylobacterales bacterium</name>
    <dbReference type="NCBI Taxonomy" id="352960"/>
    <lineage>
        <taxon>Bacteria</taxon>
        <taxon>Pseudomonadati</taxon>
        <taxon>Campylobacterota</taxon>
        <taxon>Epsilonproteobacteria</taxon>
        <taxon>Campylobacterales</taxon>
        <taxon>environmental samples</taxon>
    </lineage>
</organism>
<dbReference type="NCBIfam" id="NF033545">
    <property type="entry name" value="transpos_IS630"/>
    <property type="match status" value="1"/>
</dbReference>
<name>A0A6S6SWZ1_9BACT</name>
<dbReference type="Pfam" id="PF13384">
    <property type="entry name" value="HTH_23"/>
    <property type="match status" value="1"/>
</dbReference>
<feature type="domain" description="Winged helix-turn helix" evidence="2">
    <location>
        <begin position="98"/>
        <end position="156"/>
    </location>
</feature>
<evidence type="ECO:0000259" key="1">
    <source>
        <dbReference type="Pfam" id="PF13358"/>
    </source>
</evidence>
<dbReference type="SUPFAM" id="SSF46689">
    <property type="entry name" value="Homeodomain-like"/>
    <property type="match status" value="1"/>
</dbReference>
<dbReference type="EMBL" id="CACVAW010000026">
    <property type="protein sequence ID" value="CAA6807498.1"/>
    <property type="molecule type" value="Genomic_DNA"/>
</dbReference>
<dbReference type="AlphaFoldDB" id="A0A6S6SWZ1"/>
<reference evidence="3" key="1">
    <citation type="submission" date="2020-01" db="EMBL/GenBank/DDBJ databases">
        <authorList>
            <person name="Meier V. D."/>
            <person name="Meier V D."/>
        </authorList>
    </citation>
    <scope>NUCLEOTIDE SEQUENCE</scope>
    <source>
        <strain evidence="3">HLG_WM_MAG_12</strain>
    </source>
</reference>
<proteinExistence type="predicted"/>
<accession>A0A6S6SWZ1</accession>
<sequence length="345" mass="40333">MKIDARKVSTAEQQEKRNIAIKLLKKKLIIKEIAEVVGVHVSRIYDWRSKYNKLGKKGLLIGQRGRRSGTKKTLSKGQEQRIIRQLIEKNPQQLQFKFALWTREAVKYLIKYELDIDMPISTVGHYLKKWEFTSKKPIKRAYERKDENTKRWLNEEYPAIKKQAKIEDADIWWGDETACVSLPSNLKGYAPIGSKNKPILTHPAKKFKINMISAITNTGKTMFSLYDESVNVDRFIDFLQKVIDSSDKKVFMIVDNLRVHHAKLVQAWVEEHKKQIAIFYLPPYSPEFNPDEYLNQDYKRNANKNSLPFTLSQLRKNTLNYMNSLVKDTDKVVNFFKHSSIAYAS</sequence>
<dbReference type="Gene3D" id="3.30.420.10">
    <property type="entry name" value="Ribonuclease H-like superfamily/Ribonuclease H"/>
    <property type="match status" value="1"/>
</dbReference>
<dbReference type="InterPro" id="IPR009057">
    <property type="entry name" value="Homeodomain-like_sf"/>
</dbReference>
<dbReference type="GO" id="GO:0003676">
    <property type="term" value="F:nucleic acid binding"/>
    <property type="evidence" value="ECO:0007669"/>
    <property type="project" value="InterPro"/>
</dbReference>
<dbReference type="PANTHER" id="PTHR46564">
    <property type="entry name" value="TRANSPOSASE"/>
    <property type="match status" value="1"/>
</dbReference>
<feature type="domain" description="Tc1-like transposase DDE" evidence="1">
    <location>
        <begin position="170"/>
        <end position="313"/>
    </location>
</feature>
<dbReference type="InterPro" id="IPR047655">
    <property type="entry name" value="Transpos_IS630-like"/>
</dbReference>